<keyword evidence="2" id="KW-0808">Transferase</keyword>
<sequence length="743" mass="83745">MVTTLPTPLLAVSLLFRSKPRFAGIDHVISSVSAYADSSVELPLNKACKYGSVTLLNRIWNSTVDLEPGGWGLWSVRKLLRAYKLYGKLQFTLCLLEAVKTNNVDIVQWLFHHFPDYGVRRKVIYDAASAGALEILQYFRANGTVIRNEEEEQEEDEEWDEEKENWERGRWVRWGGLDAAKAAIAGHSDVVKWMYETYAQTCENRNDFCAMDGAFIAGDMDLANWLMDELCMDPEGHEALHGAAANGHVEPLQWFQERGEYTSWDAGTLFKAAEAGKLNVVRWIVDRDRNDSELGDQSGPDEYNFDYSYGDRTRRTYLTCLGGEATLAIHAAAINGHLEVAKYLRAHTDKPRNDREKTKEKWRLSKRKKALSERLKGNSSVETVSGRTMLFAAERGFLDVIKWLYVEYHADPKINLFWVCGHIDEYGYSENDNDCGDSESYCSVVDAAAGKGHLEIVQYLLHIGQEEEDTRKHKRQRIQENPDTVTRDSLSPPTKPKCTAVAMDVAAAHGHLDVVQWLHANRSEGCTTAAMDLAATNGHLDTVEWLHAHRSERCTVEAMDGAASGGHLDVVKWLHKYRTEGCTTAAMDNAASGGHFEVVKWLHDKHAGCTAAALDGAAAYGKLEIVKWLHRNRSEGCTKLAMDGAAHGGHLRVLRWLLENRKEGFTERALDNAARYSQFETLLILHNIAQQGYVKQVDIMDEEESNKWISEHYHDIARQNSIPAMALDGRNYSRNNTRVKAPL</sequence>
<dbReference type="Pfam" id="PF12796">
    <property type="entry name" value="Ank_2"/>
    <property type="match status" value="1"/>
</dbReference>
<dbReference type="PANTHER" id="PTHR46586:SF3">
    <property type="entry name" value="ANKYRIN REPEAT-CONTAINING PROTEIN"/>
    <property type="match status" value="1"/>
</dbReference>
<evidence type="ECO:0000313" key="2">
    <source>
        <dbReference type="EMBL" id="KUF98110.1"/>
    </source>
</evidence>
<accession>A0A0W8DNY4</accession>
<organism evidence="2 3">
    <name type="scientific">Phytophthora nicotianae</name>
    <name type="common">Potato buckeye rot agent</name>
    <name type="synonym">Phytophthora parasitica</name>
    <dbReference type="NCBI Taxonomy" id="4792"/>
    <lineage>
        <taxon>Eukaryota</taxon>
        <taxon>Sar</taxon>
        <taxon>Stramenopiles</taxon>
        <taxon>Oomycota</taxon>
        <taxon>Peronosporomycetes</taxon>
        <taxon>Peronosporales</taxon>
        <taxon>Peronosporaceae</taxon>
        <taxon>Phytophthora</taxon>
    </lineage>
</organism>
<gene>
    <name evidence="2" type="ORF">AM588_10007392</name>
</gene>
<dbReference type="Proteomes" id="UP000054636">
    <property type="component" value="Unassembled WGS sequence"/>
</dbReference>
<dbReference type="InterPro" id="IPR002110">
    <property type="entry name" value="Ankyrin_rpt"/>
</dbReference>
<name>A0A0W8DNY4_PHYNI</name>
<feature type="region of interest" description="Disordered" evidence="1">
    <location>
        <begin position="467"/>
        <end position="494"/>
    </location>
</feature>
<dbReference type="AlphaFoldDB" id="A0A0W8DNY4"/>
<feature type="compositionally biased region" description="Polar residues" evidence="1">
    <location>
        <begin position="479"/>
        <end position="492"/>
    </location>
</feature>
<dbReference type="Gene3D" id="1.25.40.20">
    <property type="entry name" value="Ankyrin repeat-containing domain"/>
    <property type="match status" value="4"/>
</dbReference>
<proteinExistence type="predicted"/>
<evidence type="ECO:0000313" key="3">
    <source>
        <dbReference type="Proteomes" id="UP000054636"/>
    </source>
</evidence>
<dbReference type="PANTHER" id="PTHR46586">
    <property type="entry name" value="ANKYRIN REPEAT-CONTAINING PROTEIN"/>
    <property type="match status" value="1"/>
</dbReference>
<evidence type="ECO:0000256" key="1">
    <source>
        <dbReference type="SAM" id="MobiDB-lite"/>
    </source>
</evidence>
<keyword evidence="2" id="KW-0723">Serine/threonine-protein kinase</keyword>
<keyword evidence="2" id="KW-0418">Kinase</keyword>
<protein>
    <submittedName>
        <fullName evidence="2">Serine/threonine protein kinase</fullName>
    </submittedName>
</protein>
<dbReference type="SUPFAM" id="SSF48403">
    <property type="entry name" value="Ankyrin repeat"/>
    <property type="match status" value="2"/>
</dbReference>
<dbReference type="InterPro" id="IPR036770">
    <property type="entry name" value="Ankyrin_rpt-contain_sf"/>
</dbReference>
<dbReference type="SMART" id="SM00248">
    <property type="entry name" value="ANK"/>
    <property type="match status" value="7"/>
</dbReference>
<reference evidence="2 3" key="1">
    <citation type="submission" date="2015-11" db="EMBL/GenBank/DDBJ databases">
        <title>Genomes and virulence difference between two physiological races of Phytophthora nicotianae.</title>
        <authorList>
            <person name="Liu H."/>
            <person name="Ma X."/>
            <person name="Yu H."/>
            <person name="Fang D."/>
            <person name="Li Y."/>
            <person name="Wang X."/>
            <person name="Wang W."/>
            <person name="Dong Y."/>
            <person name="Xiao B."/>
        </authorList>
    </citation>
    <scope>NUCLEOTIDE SEQUENCE [LARGE SCALE GENOMIC DNA]</scope>
    <source>
        <strain evidence="3">race 1</strain>
    </source>
</reference>
<comment type="caution">
    <text evidence="2">The sequence shown here is derived from an EMBL/GenBank/DDBJ whole genome shotgun (WGS) entry which is preliminary data.</text>
</comment>
<dbReference type="InterPro" id="IPR052050">
    <property type="entry name" value="SecEffector_AnkRepeat"/>
</dbReference>
<dbReference type="EMBL" id="LNFP01000081">
    <property type="protein sequence ID" value="KUF98110.1"/>
    <property type="molecule type" value="Genomic_DNA"/>
</dbReference>
<dbReference type="GO" id="GO:0004674">
    <property type="term" value="F:protein serine/threonine kinase activity"/>
    <property type="evidence" value="ECO:0007669"/>
    <property type="project" value="UniProtKB-KW"/>
</dbReference>